<sequence length="109" mass="11885">MVYIVMGKPCYLDFTFRAPSYQATHNPITAAIISTRVMDPPPRLVVNALTKHPSSLRTTPPAAALPDALMTDPSVFRQCHPVDGGSQEINSVCRTPSWLDTCSSFAQAH</sequence>
<protein>
    <submittedName>
        <fullName evidence="1">Uncharacterized protein</fullName>
    </submittedName>
</protein>
<dbReference type="EMBL" id="OZ034822">
    <property type="protein sequence ID" value="CAL1410579.1"/>
    <property type="molecule type" value="Genomic_DNA"/>
</dbReference>
<reference evidence="1 2" key="1">
    <citation type="submission" date="2024-04" db="EMBL/GenBank/DDBJ databases">
        <authorList>
            <person name="Fracassetti M."/>
        </authorList>
    </citation>
    <scope>NUCLEOTIDE SEQUENCE [LARGE SCALE GENOMIC DNA]</scope>
</reference>
<name>A0AAV2GIS1_9ROSI</name>
<gene>
    <name evidence="1" type="ORF">LTRI10_LOCUS49985</name>
</gene>
<evidence type="ECO:0000313" key="2">
    <source>
        <dbReference type="Proteomes" id="UP001497516"/>
    </source>
</evidence>
<dbReference type="Proteomes" id="UP001497516">
    <property type="component" value="Chromosome 9"/>
</dbReference>
<accession>A0AAV2GIS1</accession>
<proteinExistence type="predicted"/>
<dbReference type="AlphaFoldDB" id="A0AAV2GIS1"/>
<keyword evidence="2" id="KW-1185">Reference proteome</keyword>
<evidence type="ECO:0000313" key="1">
    <source>
        <dbReference type="EMBL" id="CAL1410579.1"/>
    </source>
</evidence>
<organism evidence="1 2">
    <name type="scientific">Linum trigynum</name>
    <dbReference type="NCBI Taxonomy" id="586398"/>
    <lineage>
        <taxon>Eukaryota</taxon>
        <taxon>Viridiplantae</taxon>
        <taxon>Streptophyta</taxon>
        <taxon>Embryophyta</taxon>
        <taxon>Tracheophyta</taxon>
        <taxon>Spermatophyta</taxon>
        <taxon>Magnoliopsida</taxon>
        <taxon>eudicotyledons</taxon>
        <taxon>Gunneridae</taxon>
        <taxon>Pentapetalae</taxon>
        <taxon>rosids</taxon>
        <taxon>fabids</taxon>
        <taxon>Malpighiales</taxon>
        <taxon>Linaceae</taxon>
        <taxon>Linum</taxon>
    </lineage>
</organism>